<feature type="domain" description="Aconitase/3-isopropylmalate dehydratase large subunit alpha/beta/alpha" evidence="4">
    <location>
        <begin position="73"/>
        <end position="223"/>
    </location>
</feature>
<dbReference type="PANTHER" id="PTHR43160:SF2">
    <property type="entry name" value="HOMOCITRATE DEHYDRATASE, MITOCHONDRIAL"/>
    <property type="match status" value="1"/>
</dbReference>
<dbReference type="InterPro" id="IPR001030">
    <property type="entry name" value="Acoase/IPM_deHydtase_lsu_aba"/>
</dbReference>
<dbReference type="GO" id="GO:0051539">
    <property type="term" value="F:4 iron, 4 sulfur cluster binding"/>
    <property type="evidence" value="ECO:0007669"/>
    <property type="project" value="TreeGrafter"/>
</dbReference>
<feature type="domain" description="Aconitase A/isopropylmalate dehydratase small subunit swivel" evidence="5">
    <location>
        <begin position="563"/>
        <end position="691"/>
    </location>
</feature>
<dbReference type="AlphaFoldDB" id="A0A9W8QZK0"/>
<evidence type="ECO:0000313" key="7">
    <source>
        <dbReference type="Proteomes" id="UP001152087"/>
    </source>
</evidence>
<keyword evidence="2" id="KW-0408">Iron</keyword>
<dbReference type="PROSITE" id="PS00450">
    <property type="entry name" value="ACONITASE_1"/>
    <property type="match status" value="1"/>
</dbReference>
<sequence>MRAFSSLCSVRQGSKITSPSLQHFRKLATAGHVSSRAQLSRFEQDQYIDYADIANRIRLGRRVAGRALTYAEKIILAHTDNLEDEPLRRGKTRLKLRPRRIACQDATAQMALIQFLSAGLDSAAVPTTIHCDHLIVGKSGQDEDLPNALGAHKEVYEFMSSAAKRFNMGFWKPGAGIIHQTVLENYAFPGGMMVGTDSHTPNAGGMGMIAIGVGGADAVDVMADVINKLASILTVKGGTGSIVEFFGSGVQTLSATGMASITNMGAETGATTSIFPYSDAMSSYLRATGRHEIADAVKFAALELQADQGVEYDRIIDIDLSSLEPHINGPFTPDLSTPVSKFPDAVSRESWPRKLTAGLIGSCTNSSFQDMMRAATIARQALDAGLKPKMPLLISPGSEKTRETLKDSGVLDVFKELESILLTNACGPCCGSWDRQDIEKGTENSIITSYNRNFTGRLDGNPATHIFLASPEMVMAKIFSDDLGFNPVTDTITTEDGNEFKFELPTGDALPPNGFSDADYVYTSPPSTGRESIQVQISDSSERLQRLSPFPPGPTSDPENCVILIKAQGKCTTDHITPAGPWFRFRGHLDNISNNTLIGAVNAENGKVNTVTNWLTGESGAVPQTARAYKQASQPWVVIGDHNYGEGSSREHAALQPRHLGCVAIIAKSFARIHETNLKKQGVLALTFSNEEDYSHINSSDRISIHGVADLEPGKPLTLRVVPITGKSEEWMTQVRHTMSLEEIEYFRAGSALNLMANRKKSTQSSPTL</sequence>
<dbReference type="InterPro" id="IPR018136">
    <property type="entry name" value="Aconitase_4Fe-4S_BS"/>
</dbReference>
<dbReference type="FunFam" id="3.20.19.10:FF:000002">
    <property type="entry name" value="Aconitate hydratase, mitochondrial"/>
    <property type="match status" value="1"/>
</dbReference>
<reference evidence="6" key="1">
    <citation type="submission" date="2022-09" db="EMBL/GenBank/DDBJ databases">
        <title>Fusarium specimens isolated from Avocado Roots.</title>
        <authorList>
            <person name="Stajich J."/>
            <person name="Roper C."/>
            <person name="Heimlech-Rivalta G."/>
        </authorList>
    </citation>
    <scope>NUCLEOTIDE SEQUENCE</scope>
    <source>
        <strain evidence="6">A02</strain>
    </source>
</reference>
<gene>
    <name evidence="6" type="ORF">NW755_009849</name>
</gene>
<dbReference type="InterPro" id="IPR036008">
    <property type="entry name" value="Aconitase_4Fe-4S_dom"/>
</dbReference>
<dbReference type="Proteomes" id="UP001152087">
    <property type="component" value="Unassembled WGS sequence"/>
</dbReference>
<dbReference type="Gene3D" id="3.20.19.10">
    <property type="entry name" value="Aconitase, domain 4"/>
    <property type="match status" value="1"/>
</dbReference>
<evidence type="ECO:0000313" key="6">
    <source>
        <dbReference type="EMBL" id="KAJ4183358.1"/>
    </source>
</evidence>
<dbReference type="SUPFAM" id="SSF53732">
    <property type="entry name" value="Aconitase iron-sulfur domain"/>
    <property type="match status" value="1"/>
</dbReference>
<accession>A0A9W8QZK0</accession>
<proteinExistence type="predicted"/>
<evidence type="ECO:0000259" key="4">
    <source>
        <dbReference type="Pfam" id="PF00330"/>
    </source>
</evidence>
<evidence type="ECO:0000259" key="5">
    <source>
        <dbReference type="Pfam" id="PF00694"/>
    </source>
</evidence>
<dbReference type="InterPro" id="IPR015928">
    <property type="entry name" value="Aconitase/3IPM_dehydase_swvl"/>
</dbReference>
<keyword evidence="3" id="KW-0411">Iron-sulfur</keyword>
<dbReference type="InterPro" id="IPR015931">
    <property type="entry name" value="Acnase/IPM_dHydase_lsu_aba_1/3"/>
</dbReference>
<evidence type="ECO:0000256" key="2">
    <source>
        <dbReference type="ARBA" id="ARBA00023004"/>
    </source>
</evidence>
<name>A0A9W8QZK0_9HYPO</name>
<keyword evidence="7" id="KW-1185">Reference proteome</keyword>
<comment type="caution">
    <text evidence="6">The sequence shown here is derived from an EMBL/GenBank/DDBJ whole genome shotgun (WGS) entry which is preliminary data.</text>
</comment>
<dbReference type="GO" id="GO:0003994">
    <property type="term" value="F:aconitate hydratase activity"/>
    <property type="evidence" value="ECO:0007669"/>
    <property type="project" value="TreeGrafter"/>
</dbReference>
<dbReference type="InterPro" id="IPR050926">
    <property type="entry name" value="Aconitase/IPM_isomerase"/>
</dbReference>
<dbReference type="Gene3D" id="3.30.499.10">
    <property type="entry name" value="Aconitase, domain 3"/>
    <property type="match status" value="3"/>
</dbReference>
<dbReference type="GO" id="GO:0005829">
    <property type="term" value="C:cytosol"/>
    <property type="evidence" value="ECO:0007669"/>
    <property type="project" value="TreeGrafter"/>
</dbReference>
<dbReference type="Pfam" id="PF00694">
    <property type="entry name" value="Aconitase_C"/>
    <property type="match status" value="1"/>
</dbReference>
<dbReference type="FunFam" id="3.40.1060.10:FF:000001">
    <property type="entry name" value="Aconitate hydratase, mitochondrial"/>
    <property type="match status" value="1"/>
</dbReference>
<dbReference type="InterPro" id="IPR000573">
    <property type="entry name" value="AconitaseA/IPMdHydase_ssu_swvl"/>
</dbReference>
<dbReference type="GO" id="GO:0005739">
    <property type="term" value="C:mitochondrion"/>
    <property type="evidence" value="ECO:0007669"/>
    <property type="project" value="TreeGrafter"/>
</dbReference>
<evidence type="ECO:0000256" key="3">
    <source>
        <dbReference type="ARBA" id="ARBA00023014"/>
    </source>
</evidence>
<protein>
    <recommendedName>
        <fullName evidence="8">Aconitate hydratase, mitochondrial</fullName>
    </recommendedName>
</protein>
<dbReference type="PANTHER" id="PTHR43160">
    <property type="entry name" value="ACONITATE HYDRATASE B"/>
    <property type="match status" value="1"/>
</dbReference>
<dbReference type="PRINTS" id="PR00415">
    <property type="entry name" value="ACONITASE"/>
</dbReference>
<dbReference type="FunFam" id="3.30.499.10:FF:000028">
    <property type="entry name" value="Aconitate hydratase, hypothetical (Eurofung)"/>
    <property type="match status" value="1"/>
</dbReference>
<dbReference type="FunFam" id="3.30.499.10:FF:000004">
    <property type="entry name" value="Aconitate hydratase, mitochondrial"/>
    <property type="match status" value="1"/>
</dbReference>
<feature type="domain" description="Aconitase/3-isopropylmalate dehydratase large subunit alpha/beta/alpha" evidence="4">
    <location>
        <begin position="224"/>
        <end position="477"/>
    </location>
</feature>
<organism evidence="6 7">
    <name type="scientific">Fusarium falciforme</name>
    <dbReference type="NCBI Taxonomy" id="195108"/>
    <lineage>
        <taxon>Eukaryota</taxon>
        <taxon>Fungi</taxon>
        <taxon>Dikarya</taxon>
        <taxon>Ascomycota</taxon>
        <taxon>Pezizomycotina</taxon>
        <taxon>Sordariomycetes</taxon>
        <taxon>Hypocreomycetidae</taxon>
        <taxon>Hypocreales</taxon>
        <taxon>Nectriaceae</taxon>
        <taxon>Fusarium</taxon>
        <taxon>Fusarium solani species complex</taxon>
    </lineage>
</organism>
<dbReference type="SUPFAM" id="SSF52016">
    <property type="entry name" value="LeuD/IlvD-like"/>
    <property type="match status" value="1"/>
</dbReference>
<evidence type="ECO:0000256" key="1">
    <source>
        <dbReference type="ARBA" id="ARBA00022723"/>
    </source>
</evidence>
<evidence type="ECO:0008006" key="8">
    <source>
        <dbReference type="Google" id="ProtNLM"/>
    </source>
</evidence>
<keyword evidence="1" id="KW-0479">Metal-binding</keyword>
<dbReference type="Pfam" id="PF00330">
    <property type="entry name" value="Aconitase"/>
    <property type="match status" value="2"/>
</dbReference>
<dbReference type="EMBL" id="JAOQAV010000030">
    <property type="protein sequence ID" value="KAJ4183358.1"/>
    <property type="molecule type" value="Genomic_DNA"/>
</dbReference>
<dbReference type="GO" id="GO:0046872">
    <property type="term" value="F:metal ion binding"/>
    <property type="evidence" value="ECO:0007669"/>
    <property type="project" value="UniProtKB-KW"/>
</dbReference>